<feature type="region of interest" description="Disordered" evidence="1">
    <location>
        <begin position="1"/>
        <end position="275"/>
    </location>
</feature>
<dbReference type="RefSeq" id="XP_066673159.1">
    <property type="nucleotide sequence ID" value="XM_066809541.1"/>
</dbReference>
<dbReference type="GeneID" id="92042601"/>
<name>A0ABR1X4E2_9PEZI</name>
<gene>
    <name evidence="2" type="ORF">PG997_005226</name>
</gene>
<dbReference type="Proteomes" id="UP001433268">
    <property type="component" value="Unassembled WGS sequence"/>
</dbReference>
<evidence type="ECO:0000256" key="1">
    <source>
        <dbReference type="SAM" id="MobiDB-lite"/>
    </source>
</evidence>
<feature type="compositionally biased region" description="Polar residues" evidence="1">
    <location>
        <begin position="100"/>
        <end position="117"/>
    </location>
</feature>
<evidence type="ECO:0008006" key="4">
    <source>
        <dbReference type="Google" id="ProtNLM"/>
    </source>
</evidence>
<protein>
    <recommendedName>
        <fullName evidence="4">Translation initiation factor IF-2</fullName>
    </recommendedName>
</protein>
<keyword evidence="3" id="KW-1185">Reference proteome</keyword>
<evidence type="ECO:0000313" key="2">
    <source>
        <dbReference type="EMBL" id="KAK8090265.1"/>
    </source>
</evidence>
<feature type="compositionally biased region" description="Polar residues" evidence="1">
    <location>
        <begin position="252"/>
        <end position="266"/>
    </location>
</feature>
<feature type="compositionally biased region" description="Low complexity" evidence="1">
    <location>
        <begin position="14"/>
        <end position="35"/>
    </location>
</feature>
<proteinExistence type="predicted"/>
<evidence type="ECO:0000313" key="3">
    <source>
        <dbReference type="Proteomes" id="UP001433268"/>
    </source>
</evidence>
<accession>A0ABR1X4E2</accession>
<feature type="compositionally biased region" description="Polar residues" evidence="1">
    <location>
        <begin position="174"/>
        <end position="183"/>
    </location>
</feature>
<organism evidence="2 3">
    <name type="scientific">Apiospora hydei</name>
    <dbReference type="NCBI Taxonomy" id="1337664"/>
    <lineage>
        <taxon>Eukaryota</taxon>
        <taxon>Fungi</taxon>
        <taxon>Dikarya</taxon>
        <taxon>Ascomycota</taxon>
        <taxon>Pezizomycotina</taxon>
        <taxon>Sordariomycetes</taxon>
        <taxon>Xylariomycetidae</taxon>
        <taxon>Amphisphaeriales</taxon>
        <taxon>Apiosporaceae</taxon>
        <taxon>Apiospora</taxon>
    </lineage>
</organism>
<comment type="caution">
    <text evidence="2">The sequence shown here is derived from an EMBL/GenBank/DDBJ whole genome shotgun (WGS) entry which is preliminary data.</text>
</comment>
<sequence length="275" mass="27558">MTSTGNQQAPVPAPTTATTSAPSYASAAGAAKKTPLVAQGSAQQQPVVAGGSAPPQHAKSNSVSPVNGRPNSTIMPAVPKVTGPAVAHGSLNGESHSRKPSVTMTAPNGPSNPNGKNMPQFGFPASPAVQHTAPQAGASAPIPIPGRDPRVTSPQHSPSPIPQPSASGGRPPANAQQGSTVNFGSFDGRGETHGRRPSASQNAAGPNAHARNESSQSMVSDPSNQGGPSGRGGFQQGGRGRGGYNGNFNPNQQPQMGYPLTTNITAVSRPMAEEA</sequence>
<feature type="compositionally biased region" description="Polar residues" evidence="1">
    <location>
        <begin position="58"/>
        <end position="74"/>
    </location>
</feature>
<feature type="compositionally biased region" description="Gly residues" evidence="1">
    <location>
        <begin position="227"/>
        <end position="245"/>
    </location>
</feature>
<reference evidence="2 3" key="1">
    <citation type="submission" date="2023-01" db="EMBL/GenBank/DDBJ databases">
        <title>Analysis of 21 Apiospora genomes using comparative genomics revels a genus with tremendous synthesis potential of carbohydrate active enzymes and secondary metabolites.</title>
        <authorList>
            <person name="Sorensen T."/>
        </authorList>
    </citation>
    <scope>NUCLEOTIDE SEQUENCE [LARGE SCALE GENOMIC DNA]</scope>
    <source>
        <strain evidence="2 3">CBS 114990</strain>
    </source>
</reference>
<dbReference type="EMBL" id="JAQQWN010000004">
    <property type="protein sequence ID" value="KAK8090265.1"/>
    <property type="molecule type" value="Genomic_DNA"/>
</dbReference>